<reference evidence="2" key="1">
    <citation type="submission" date="2017-04" db="EMBL/GenBank/DDBJ databases">
        <title>Comparative genome analysis of Subtercola boreus.</title>
        <authorList>
            <person name="Cho Y.-J."/>
            <person name="Cho A."/>
            <person name="Kim O.-S."/>
            <person name="Lee J.-I."/>
        </authorList>
    </citation>
    <scope>NUCLEOTIDE SEQUENCE [LARGE SCALE GENOMIC DNA]</scope>
    <source>
        <strain evidence="2">P28004</strain>
    </source>
</reference>
<dbReference type="Proteomes" id="UP000257080">
    <property type="component" value="Unassembled WGS sequence"/>
</dbReference>
<organism evidence="2">
    <name type="scientific">Subtercola boreus</name>
    <dbReference type="NCBI Taxonomy" id="120213"/>
    <lineage>
        <taxon>Bacteria</taxon>
        <taxon>Bacillati</taxon>
        <taxon>Actinomycetota</taxon>
        <taxon>Actinomycetes</taxon>
        <taxon>Micrococcales</taxon>
        <taxon>Microbacteriaceae</taxon>
        <taxon>Subtercola</taxon>
    </lineage>
</organism>
<proteinExistence type="predicted"/>
<accession>A0A3E0WCF4</accession>
<evidence type="ECO:0000313" key="2">
    <source>
        <dbReference type="EMBL" id="RFA27626.1"/>
    </source>
</evidence>
<evidence type="ECO:0000256" key="1">
    <source>
        <dbReference type="SAM" id="Phobius"/>
    </source>
</evidence>
<dbReference type="AlphaFoldDB" id="A0A3E0WCF4"/>
<keyword evidence="1" id="KW-0472">Membrane</keyword>
<name>A0A3E0WCF4_9MICO</name>
<gene>
    <name evidence="2" type="ORF">B7R25_07855</name>
</gene>
<feature type="transmembrane region" description="Helical" evidence="1">
    <location>
        <begin position="28"/>
        <end position="45"/>
    </location>
</feature>
<comment type="caution">
    <text evidence="2">The sequence shown here is derived from an EMBL/GenBank/DDBJ whole genome shotgun (WGS) entry which is preliminary data.</text>
</comment>
<keyword evidence="1" id="KW-1133">Transmembrane helix</keyword>
<dbReference type="EMBL" id="NBXE01000019">
    <property type="protein sequence ID" value="RFA27626.1"/>
    <property type="molecule type" value="Genomic_DNA"/>
</dbReference>
<keyword evidence="1" id="KW-0812">Transmembrane</keyword>
<feature type="transmembrane region" description="Helical" evidence="1">
    <location>
        <begin position="51"/>
        <end position="74"/>
    </location>
</feature>
<sequence length="98" mass="10849">MRGKEETTPSTAPLVRAMLLWQRRSTRIVLPTLIGMGIGLIGLGGSTTRTLGGWSFALQAFELVTVLFVTILSLREARRCNRVLTEIGTDWSDETTVR</sequence>
<protein>
    <submittedName>
        <fullName evidence="2">Uncharacterized protein</fullName>
    </submittedName>
</protein>